<protein>
    <submittedName>
        <fullName evidence="2">Uncharacterized protein</fullName>
    </submittedName>
</protein>
<feature type="compositionally biased region" description="Low complexity" evidence="1">
    <location>
        <begin position="1"/>
        <end position="12"/>
    </location>
</feature>
<evidence type="ECO:0000256" key="1">
    <source>
        <dbReference type="SAM" id="MobiDB-lite"/>
    </source>
</evidence>
<organism evidence="2 3">
    <name type="scientific">Striga hermonthica</name>
    <name type="common">Purple witchweed</name>
    <name type="synonym">Buchnera hermonthica</name>
    <dbReference type="NCBI Taxonomy" id="68872"/>
    <lineage>
        <taxon>Eukaryota</taxon>
        <taxon>Viridiplantae</taxon>
        <taxon>Streptophyta</taxon>
        <taxon>Embryophyta</taxon>
        <taxon>Tracheophyta</taxon>
        <taxon>Spermatophyta</taxon>
        <taxon>Magnoliopsida</taxon>
        <taxon>eudicotyledons</taxon>
        <taxon>Gunneridae</taxon>
        <taxon>Pentapetalae</taxon>
        <taxon>asterids</taxon>
        <taxon>lamiids</taxon>
        <taxon>Lamiales</taxon>
        <taxon>Orobanchaceae</taxon>
        <taxon>Buchnereae</taxon>
        <taxon>Striga</taxon>
    </lineage>
</organism>
<name>A0A9N7RJZ4_STRHE</name>
<proteinExistence type="predicted"/>
<feature type="region of interest" description="Disordered" evidence="1">
    <location>
        <begin position="1"/>
        <end position="46"/>
    </location>
</feature>
<comment type="caution">
    <text evidence="2">The sequence shown here is derived from an EMBL/GenBank/DDBJ whole genome shotgun (WGS) entry which is preliminary data.</text>
</comment>
<dbReference type="EMBL" id="CACSLK010027831">
    <property type="protein sequence ID" value="CAA0830897.1"/>
    <property type="molecule type" value="Genomic_DNA"/>
</dbReference>
<feature type="compositionally biased region" description="Low complexity" evidence="1">
    <location>
        <begin position="31"/>
        <end position="46"/>
    </location>
</feature>
<reference evidence="2" key="1">
    <citation type="submission" date="2019-12" db="EMBL/GenBank/DDBJ databases">
        <authorList>
            <person name="Scholes J."/>
        </authorList>
    </citation>
    <scope>NUCLEOTIDE SEQUENCE</scope>
</reference>
<evidence type="ECO:0000313" key="3">
    <source>
        <dbReference type="Proteomes" id="UP001153555"/>
    </source>
</evidence>
<gene>
    <name evidence="2" type="ORF">SHERM_26280</name>
</gene>
<feature type="non-terminal residue" evidence="2">
    <location>
        <position position="1"/>
    </location>
</feature>
<evidence type="ECO:0000313" key="2">
    <source>
        <dbReference type="EMBL" id="CAA0830897.1"/>
    </source>
</evidence>
<feature type="non-terminal residue" evidence="2">
    <location>
        <position position="120"/>
    </location>
</feature>
<dbReference type="Proteomes" id="UP001153555">
    <property type="component" value="Unassembled WGS sequence"/>
</dbReference>
<accession>A0A9N7RJZ4</accession>
<dbReference type="AlphaFoldDB" id="A0A9N7RJZ4"/>
<sequence length="120" mass="12763">SATAGRRASSLSAGGGDDQGGDAEDGGGRGAQAVQQGTSHTSHATTALAMVVGSQDKDVSCYGDRGGVRDRAMERMAEQLRQLRDKVEWRPESRARGKFSRPLCQIISGRPTWCMMGHLT</sequence>
<keyword evidence="3" id="KW-1185">Reference proteome</keyword>